<proteinExistence type="inferred from homology"/>
<dbReference type="InterPro" id="IPR027486">
    <property type="entry name" value="Ribosomal_uS10_dom"/>
</dbReference>
<evidence type="ECO:0000313" key="10">
    <source>
        <dbReference type="Proteomes" id="UP000756132"/>
    </source>
</evidence>
<feature type="region of interest" description="Disordered" evidence="7">
    <location>
        <begin position="59"/>
        <end position="83"/>
    </location>
</feature>
<dbReference type="RefSeq" id="XP_047763376.1">
    <property type="nucleotide sequence ID" value="XM_047905997.1"/>
</dbReference>
<dbReference type="GeneID" id="71986727"/>
<dbReference type="Proteomes" id="UP000756132">
    <property type="component" value="Chromosome 6"/>
</dbReference>
<dbReference type="KEGG" id="ffu:CLAFUR5_06849"/>
<evidence type="ECO:0000256" key="3">
    <source>
        <dbReference type="ARBA" id="ARBA00023274"/>
    </source>
</evidence>
<organism evidence="9 10">
    <name type="scientific">Passalora fulva</name>
    <name type="common">Tomato leaf mold</name>
    <name type="synonym">Cladosporium fulvum</name>
    <dbReference type="NCBI Taxonomy" id="5499"/>
    <lineage>
        <taxon>Eukaryota</taxon>
        <taxon>Fungi</taxon>
        <taxon>Dikarya</taxon>
        <taxon>Ascomycota</taxon>
        <taxon>Pezizomycotina</taxon>
        <taxon>Dothideomycetes</taxon>
        <taxon>Dothideomycetidae</taxon>
        <taxon>Mycosphaerellales</taxon>
        <taxon>Mycosphaerellaceae</taxon>
        <taxon>Fulvia</taxon>
    </lineage>
</organism>
<gene>
    <name evidence="9" type="ORF">CLAFUR5_06849</name>
</gene>
<evidence type="ECO:0000256" key="1">
    <source>
        <dbReference type="ARBA" id="ARBA00007102"/>
    </source>
</evidence>
<keyword evidence="10" id="KW-1185">Reference proteome</keyword>
<feature type="compositionally biased region" description="Polar residues" evidence="7">
    <location>
        <begin position="60"/>
        <end position="80"/>
    </location>
</feature>
<dbReference type="SUPFAM" id="SSF54999">
    <property type="entry name" value="Ribosomal protein S10"/>
    <property type="match status" value="1"/>
</dbReference>
<evidence type="ECO:0000313" key="9">
    <source>
        <dbReference type="EMBL" id="UJO19010.1"/>
    </source>
</evidence>
<comment type="similarity">
    <text evidence="1">Belongs to the universal ribosomal protein uS10 family.</text>
</comment>
<dbReference type="EMBL" id="CP090168">
    <property type="protein sequence ID" value="UJO19010.1"/>
    <property type="molecule type" value="Genomic_DNA"/>
</dbReference>
<feature type="compositionally biased region" description="Basic and acidic residues" evidence="7">
    <location>
        <begin position="280"/>
        <end position="293"/>
    </location>
</feature>
<dbReference type="InterPro" id="IPR036838">
    <property type="entry name" value="Ribosomal_uS10_dom_sf"/>
</dbReference>
<dbReference type="InterPro" id="IPR001848">
    <property type="entry name" value="Ribosomal_uS10"/>
</dbReference>
<dbReference type="GO" id="GO:1990904">
    <property type="term" value="C:ribonucleoprotein complex"/>
    <property type="evidence" value="ECO:0007669"/>
    <property type="project" value="UniProtKB-KW"/>
</dbReference>
<dbReference type="GO" id="GO:0006412">
    <property type="term" value="P:translation"/>
    <property type="evidence" value="ECO:0007669"/>
    <property type="project" value="InterPro"/>
</dbReference>
<dbReference type="GO" id="GO:0003735">
    <property type="term" value="F:structural constituent of ribosome"/>
    <property type="evidence" value="ECO:0007669"/>
    <property type="project" value="InterPro"/>
</dbReference>
<keyword evidence="3" id="KW-0687">Ribonucleoprotein</keyword>
<dbReference type="Gene3D" id="3.30.70.600">
    <property type="entry name" value="Ribosomal protein S10 domain"/>
    <property type="match status" value="1"/>
</dbReference>
<sequence length="293" mass="32770">MLVKKALFQDLSSTIAFHSHTIQLHTHTMAPPSCTRSFVGAVKRLKLSPATPAAQHQIRHIQNSSRNAASTIQSSSTDGDASNIRLPKAVQATYLAPLKRAPSQNPTKVADLQLRSYSVRNLEVFADFAMRAAYFLNLPAAGPTPLRKITERWTVPRSNFVHKKSQENFERITMRRWIQVFDGHPDTVAVWLAFLRKHQYYGVGMKAEVYEHGSLTTGARLESEAEKVRVLIGKGETFASFRGGLTGRAKRAEQRLWDSPFKRSWGADAAMGGTPSTGTSKDRLWVPRQDRQT</sequence>
<reference evidence="9" key="2">
    <citation type="journal article" date="2022" name="Microb. Genom.">
        <title>A chromosome-scale genome assembly of the tomato pathogen Cladosporium fulvum reveals a compartmentalized genome architecture and the presence of a dispensable chromosome.</title>
        <authorList>
            <person name="Zaccaron A.Z."/>
            <person name="Chen L.H."/>
            <person name="Samaras A."/>
            <person name="Stergiopoulos I."/>
        </authorList>
    </citation>
    <scope>NUCLEOTIDE SEQUENCE</scope>
    <source>
        <strain evidence="9">Race5_Kim</strain>
    </source>
</reference>
<dbReference type="Pfam" id="PF00338">
    <property type="entry name" value="Ribosomal_S10"/>
    <property type="match status" value="1"/>
</dbReference>
<dbReference type="SMART" id="SM01403">
    <property type="entry name" value="Ribosomal_S10"/>
    <property type="match status" value="1"/>
</dbReference>
<dbReference type="GO" id="GO:0005840">
    <property type="term" value="C:ribosome"/>
    <property type="evidence" value="ECO:0007669"/>
    <property type="project" value="UniProtKB-KW"/>
</dbReference>
<evidence type="ECO:0000259" key="8">
    <source>
        <dbReference type="SMART" id="SM01403"/>
    </source>
</evidence>
<evidence type="ECO:0000256" key="7">
    <source>
        <dbReference type="SAM" id="MobiDB-lite"/>
    </source>
</evidence>
<evidence type="ECO:0000256" key="2">
    <source>
        <dbReference type="ARBA" id="ARBA00022980"/>
    </source>
</evidence>
<protein>
    <recommendedName>
        <fullName evidence="4">Small ribosomal subunit protein uS10m</fullName>
    </recommendedName>
    <alternativeName>
        <fullName evidence="5">37S ribosomal protein S10, mitochondrial</fullName>
    </alternativeName>
    <alternativeName>
        <fullName evidence="6">Mitochondrial ribosomal small subunit protein 10</fullName>
    </alternativeName>
</protein>
<dbReference type="PANTHER" id="PTHR11700">
    <property type="entry name" value="30S RIBOSOMAL PROTEIN S10 FAMILY MEMBER"/>
    <property type="match status" value="1"/>
</dbReference>
<reference evidence="9" key="1">
    <citation type="submission" date="2021-12" db="EMBL/GenBank/DDBJ databases">
        <authorList>
            <person name="Zaccaron A."/>
            <person name="Stergiopoulos I."/>
        </authorList>
    </citation>
    <scope>NUCLEOTIDE SEQUENCE</scope>
    <source>
        <strain evidence="9">Race5_Kim</strain>
    </source>
</reference>
<evidence type="ECO:0000256" key="5">
    <source>
        <dbReference type="ARBA" id="ARBA00042916"/>
    </source>
</evidence>
<evidence type="ECO:0000256" key="6">
    <source>
        <dbReference type="ARBA" id="ARBA00078476"/>
    </source>
</evidence>
<evidence type="ECO:0000256" key="4">
    <source>
        <dbReference type="ARBA" id="ARBA00035261"/>
    </source>
</evidence>
<dbReference type="FunFam" id="3.30.70.600:FF:000003">
    <property type="entry name" value="30S ribosomal protein S10"/>
    <property type="match status" value="1"/>
</dbReference>
<accession>A0A9Q8PAP4</accession>
<dbReference type="AlphaFoldDB" id="A0A9Q8PAP4"/>
<name>A0A9Q8PAP4_PASFU</name>
<feature type="region of interest" description="Disordered" evidence="7">
    <location>
        <begin position="264"/>
        <end position="293"/>
    </location>
</feature>
<dbReference type="OrthoDB" id="366214at2759"/>
<keyword evidence="2 9" id="KW-0689">Ribosomal protein</keyword>
<feature type="domain" description="Small ribosomal subunit protein uS10" evidence="8">
    <location>
        <begin position="111"/>
        <end position="208"/>
    </location>
</feature>